<feature type="compositionally biased region" description="Polar residues" evidence="1">
    <location>
        <begin position="678"/>
        <end position="691"/>
    </location>
</feature>
<feature type="compositionally biased region" description="Polar residues" evidence="1">
    <location>
        <begin position="744"/>
        <end position="753"/>
    </location>
</feature>
<organism evidence="2 3">
    <name type="scientific">Triplophysa tibetana</name>
    <dbReference type="NCBI Taxonomy" id="1572043"/>
    <lineage>
        <taxon>Eukaryota</taxon>
        <taxon>Metazoa</taxon>
        <taxon>Chordata</taxon>
        <taxon>Craniata</taxon>
        <taxon>Vertebrata</taxon>
        <taxon>Euteleostomi</taxon>
        <taxon>Actinopterygii</taxon>
        <taxon>Neopterygii</taxon>
        <taxon>Teleostei</taxon>
        <taxon>Ostariophysi</taxon>
        <taxon>Cypriniformes</taxon>
        <taxon>Nemacheilidae</taxon>
        <taxon>Triplophysa</taxon>
    </lineage>
</organism>
<dbReference type="PANTHER" id="PTHR23186">
    <property type="entry name" value="RETINOIC ACID-INDUCED PROTEIN 2"/>
    <property type="match status" value="1"/>
</dbReference>
<protein>
    <submittedName>
        <fullName evidence="2">Sine oculis-binding protein-like protein</fullName>
    </submittedName>
</protein>
<feature type="region of interest" description="Disordered" evidence="1">
    <location>
        <begin position="224"/>
        <end position="246"/>
    </location>
</feature>
<evidence type="ECO:0000313" key="2">
    <source>
        <dbReference type="EMBL" id="KAA0720861.1"/>
    </source>
</evidence>
<feature type="compositionally biased region" description="Low complexity" evidence="1">
    <location>
        <begin position="732"/>
        <end position="743"/>
    </location>
</feature>
<dbReference type="GO" id="GO:0005634">
    <property type="term" value="C:nucleus"/>
    <property type="evidence" value="ECO:0007669"/>
    <property type="project" value="TreeGrafter"/>
</dbReference>
<feature type="compositionally biased region" description="Gly residues" evidence="1">
    <location>
        <begin position="1"/>
        <end position="11"/>
    </location>
</feature>
<feature type="region of interest" description="Disordered" evidence="1">
    <location>
        <begin position="1"/>
        <end position="65"/>
    </location>
</feature>
<sequence length="775" mass="85403">MDPGQPVGGGAPRRPLARDGRQIPVTGASDSSRFTRIMPEMEKGRAPENKRSRKPAHPVKRDVNNDMKNFAENTMNELLGWYGYDHVDMRHSDAPDTRHRAKHNQISVVKENSFPKPNAEERNVPLSSSESVRNSEREPVVQPISSSSSSVSPRIREQHNMNVLVPLIKPSAVEDVQNVQIVCVWCQKEGMKRYSLLMGSELKSFCSEKCFAACRRAYFKRNKARDEDRHGDQSPPPGQTLDTPSRLLLKMNNNTRVCDWCKHIRHTTEYLDFGSGEERLQFCSTKCLNQYKMDVFYKEARAALNGSASASSGAYDDEENHQKAGGGENQKLLTPESWDSSPPKTPTSVSVLNTPSSTSSSLRTPVSTSQSRDRLCVQTNTSPSVALDQPRPPPITLPFVRPPLHARGVRSPIPHPPRNPPRPASPIQRPPHPPSFAPLHPPPLLQPYPAQYVPFHPAYPPHLPPPWPQPMMLVPYPVIVPIPVPIPIPIPVSRSGHVGVIRSPQGREEKDLGVSTPDPGHSSSEESEVQRRIKTEQTPSPLAVSLPSTSVGSSERQVIQCLHRHPVKEELQNGTTLPDTPEAPTLTTHISHVLRKALKHHAGKATTVVTPTPSASSDNKTVTPASLYSLAHSTAIQITSGSLDSTHRIGPASDGTAGSAQIPSPLSDSEDVKENSYLGGSTNPWSAVMTDSRSDQSKESMGAEDASQDVEHTYARSVPPKLREKNAHVNAQTSTQTHLHTQTYNWLPQSSETSVRDDPEPAVKRRCLRIRDQNK</sequence>
<dbReference type="Pfam" id="PF15279">
    <property type="entry name" value="SOBP"/>
    <property type="match status" value="1"/>
</dbReference>
<feature type="compositionally biased region" description="Polar residues" evidence="1">
    <location>
        <begin position="536"/>
        <end position="550"/>
    </location>
</feature>
<feature type="region of interest" description="Disordered" evidence="1">
    <location>
        <begin position="493"/>
        <end position="550"/>
    </location>
</feature>
<dbReference type="GO" id="GO:0048513">
    <property type="term" value="P:animal organ development"/>
    <property type="evidence" value="ECO:0007669"/>
    <property type="project" value="TreeGrafter"/>
</dbReference>
<feature type="compositionally biased region" description="Low complexity" evidence="1">
    <location>
        <begin position="340"/>
        <end position="370"/>
    </location>
</feature>
<feature type="region of interest" description="Disordered" evidence="1">
    <location>
        <begin position="602"/>
        <end position="621"/>
    </location>
</feature>
<dbReference type="Proteomes" id="UP000324632">
    <property type="component" value="Chromosome 5"/>
</dbReference>
<reference evidence="2 3" key="1">
    <citation type="journal article" date="2019" name="Mol. Ecol. Resour.">
        <title>Chromosome-level genome assembly of Triplophysa tibetana, a fish adapted to the harsh high-altitude environment of the Tibetan Plateau.</title>
        <authorList>
            <person name="Yang X."/>
            <person name="Liu H."/>
            <person name="Ma Z."/>
            <person name="Zou Y."/>
            <person name="Zou M."/>
            <person name="Mao Y."/>
            <person name="Li X."/>
            <person name="Wang H."/>
            <person name="Chen T."/>
            <person name="Wang W."/>
            <person name="Yang R."/>
        </authorList>
    </citation>
    <scope>NUCLEOTIDE SEQUENCE [LARGE SCALE GENOMIC DNA]</scope>
    <source>
        <strain evidence="2">TTIB1903HZAU</strain>
        <tissue evidence="2">Muscle</tissue>
    </source>
</reference>
<feature type="compositionally biased region" description="Basic and acidic residues" evidence="1">
    <location>
        <begin position="39"/>
        <end position="50"/>
    </location>
</feature>
<comment type="caution">
    <text evidence="2">The sequence shown here is derived from an EMBL/GenBank/DDBJ whole genome shotgun (WGS) entry which is preliminary data.</text>
</comment>
<accession>A0A5A9PI54</accession>
<dbReference type="AlphaFoldDB" id="A0A5A9PI54"/>
<feature type="compositionally biased region" description="Basic and acidic residues" evidence="1">
    <location>
        <begin position="754"/>
        <end position="775"/>
    </location>
</feature>
<dbReference type="PANTHER" id="PTHR23186:SF5">
    <property type="entry name" value="SINE OCULIS-BINDING PROTEIN HOMOLOG B"/>
    <property type="match status" value="1"/>
</dbReference>
<keyword evidence="3" id="KW-1185">Reference proteome</keyword>
<feature type="compositionally biased region" description="Polar residues" evidence="1">
    <location>
        <begin position="656"/>
        <end position="667"/>
    </location>
</feature>
<dbReference type="PRINTS" id="PR01217">
    <property type="entry name" value="PRICHEXTENSN"/>
</dbReference>
<dbReference type="EMBL" id="SOYY01000005">
    <property type="protein sequence ID" value="KAA0720861.1"/>
    <property type="molecule type" value="Genomic_DNA"/>
</dbReference>
<evidence type="ECO:0000256" key="1">
    <source>
        <dbReference type="SAM" id="MobiDB-lite"/>
    </source>
</evidence>
<name>A0A5A9PI54_9TELE</name>
<gene>
    <name evidence="2" type="ORF">E1301_Tti019314</name>
</gene>
<feature type="compositionally biased region" description="Low complexity" evidence="1">
    <location>
        <begin position="140"/>
        <end position="153"/>
    </location>
</feature>
<feature type="region of interest" description="Disordered" evidence="1">
    <location>
        <begin position="642"/>
        <end position="775"/>
    </location>
</feature>
<feature type="region of interest" description="Disordered" evidence="1">
    <location>
        <begin position="309"/>
        <end position="443"/>
    </location>
</feature>
<feature type="region of interest" description="Disordered" evidence="1">
    <location>
        <begin position="93"/>
        <end position="154"/>
    </location>
</feature>
<feature type="compositionally biased region" description="Low complexity" evidence="1">
    <location>
        <begin position="605"/>
        <end position="617"/>
    </location>
</feature>
<proteinExistence type="predicted"/>
<feature type="compositionally biased region" description="Pro residues" evidence="1">
    <location>
        <begin position="413"/>
        <end position="443"/>
    </location>
</feature>
<evidence type="ECO:0000313" key="3">
    <source>
        <dbReference type="Proteomes" id="UP000324632"/>
    </source>
</evidence>
<dbReference type="InterPro" id="IPR026092">
    <property type="entry name" value="RAI2/SOBP"/>
</dbReference>